<gene>
    <name evidence="2" type="ORF">TrLO_g1893</name>
</gene>
<feature type="transmembrane region" description="Helical" evidence="1">
    <location>
        <begin position="221"/>
        <end position="241"/>
    </location>
</feature>
<keyword evidence="1" id="KW-1133">Transmembrane helix</keyword>
<keyword evidence="3" id="KW-1185">Reference proteome</keyword>
<dbReference type="AlphaFoldDB" id="A0A9W7FII6"/>
<keyword evidence="1" id="KW-0812">Transmembrane</keyword>
<dbReference type="Proteomes" id="UP001165122">
    <property type="component" value="Unassembled WGS sequence"/>
</dbReference>
<keyword evidence="1" id="KW-0472">Membrane</keyword>
<proteinExistence type="predicted"/>
<reference evidence="3" key="1">
    <citation type="journal article" date="2023" name="Commun. Biol.">
        <title>Genome analysis of Parmales, the sister group of diatoms, reveals the evolutionary specialization of diatoms from phago-mixotrophs to photoautotrophs.</title>
        <authorList>
            <person name="Ban H."/>
            <person name="Sato S."/>
            <person name="Yoshikawa S."/>
            <person name="Yamada K."/>
            <person name="Nakamura Y."/>
            <person name="Ichinomiya M."/>
            <person name="Sato N."/>
            <person name="Blanc-Mathieu R."/>
            <person name="Endo H."/>
            <person name="Kuwata A."/>
            <person name="Ogata H."/>
        </authorList>
    </citation>
    <scope>NUCLEOTIDE SEQUENCE [LARGE SCALE GENOMIC DNA]</scope>
    <source>
        <strain evidence="3">NIES 3700</strain>
    </source>
</reference>
<evidence type="ECO:0000313" key="3">
    <source>
        <dbReference type="Proteomes" id="UP001165122"/>
    </source>
</evidence>
<name>A0A9W7FII6_9STRA</name>
<comment type="caution">
    <text evidence="2">The sequence shown here is derived from an EMBL/GenBank/DDBJ whole genome shotgun (WGS) entry which is preliminary data.</text>
</comment>
<feature type="transmembrane region" description="Helical" evidence="1">
    <location>
        <begin position="262"/>
        <end position="285"/>
    </location>
</feature>
<feature type="transmembrane region" description="Helical" evidence="1">
    <location>
        <begin position="198"/>
        <end position="215"/>
    </location>
</feature>
<evidence type="ECO:0000256" key="1">
    <source>
        <dbReference type="SAM" id="Phobius"/>
    </source>
</evidence>
<feature type="transmembrane region" description="Helical" evidence="1">
    <location>
        <begin position="305"/>
        <end position="324"/>
    </location>
</feature>
<feature type="transmembrane region" description="Helical" evidence="1">
    <location>
        <begin position="118"/>
        <end position="139"/>
    </location>
</feature>
<protein>
    <submittedName>
        <fullName evidence="2">Uncharacterized protein</fullName>
    </submittedName>
</protein>
<dbReference type="EMBL" id="BRXW01000186">
    <property type="protein sequence ID" value="GMI13087.1"/>
    <property type="molecule type" value="Genomic_DNA"/>
</dbReference>
<dbReference type="OrthoDB" id="10649401at2759"/>
<evidence type="ECO:0000313" key="2">
    <source>
        <dbReference type="EMBL" id="GMI13087.1"/>
    </source>
</evidence>
<sequence length="470" mass="53474">MRDMQDRNPVLKEALVFMSVRLANDSKKYVALALVYFQYRNHLSKSRIFTEMLYVLFAAKPGVDAYRVVLCAEKEVGALMDPRSEMVVSKCWELFAEAIPGSLIQTCAFLVGSNQPNAAIFSLVFSVFTASFTSTGVSFDFDMDKNARVQSPNFYGYVPGETKKKVKVFASMFFISACQLSAKALSCVLCAVESSMTVVFYLVGEMLLFLAYKLFRRDFTYWIPVYGLGEVVLSIGIRIAFKMVTDFTALMQFRKAPDLGGSYWAFTLLSTPVFCFYLASRFLAYMDSEEGKARELTMVLGGTQVYGMVCGLFVVQVTAFVLFLKSINPKYIGTFYRTMSGNEYTMGSFLNHDDDEGKLAIFGDHRHKWRKIEGEVVEWVNLKTPEWNEERPEWWNAQVKATIPDWTVRDEDALRSIRSEVVKVVQESRGSILNGAGTDELENQNPSNPDALRRRTIEYEAKKLEREIER</sequence>
<organism evidence="2 3">
    <name type="scientific">Triparma laevis f. longispina</name>
    <dbReference type="NCBI Taxonomy" id="1714387"/>
    <lineage>
        <taxon>Eukaryota</taxon>
        <taxon>Sar</taxon>
        <taxon>Stramenopiles</taxon>
        <taxon>Ochrophyta</taxon>
        <taxon>Bolidophyceae</taxon>
        <taxon>Parmales</taxon>
        <taxon>Triparmaceae</taxon>
        <taxon>Triparma</taxon>
    </lineage>
</organism>
<accession>A0A9W7FII6</accession>